<name>A0AAW1JNM3_SAPOF</name>
<dbReference type="EMBL" id="JBDFQZ010000007">
    <property type="protein sequence ID" value="KAK9705453.1"/>
    <property type="molecule type" value="Genomic_DNA"/>
</dbReference>
<proteinExistence type="predicted"/>
<evidence type="ECO:0000313" key="2">
    <source>
        <dbReference type="Proteomes" id="UP001443914"/>
    </source>
</evidence>
<protein>
    <submittedName>
        <fullName evidence="1">Uncharacterized protein</fullName>
    </submittedName>
</protein>
<sequence>MMTPILAWICSELVIRNLDYIFTVCSNAVATASTDILVHVEKLLDMRSSEPWSHRRLPTPTATFLAIINSEEDFSDSEALRFRDNVPMVDVVDQVGKLRSESFLLPMNDANQELNKHVRILRKKLQQIEILEAKQSKEHVLDDQQMAKLHTKPALESSLAELGIPR</sequence>
<reference evidence="1" key="1">
    <citation type="submission" date="2024-03" db="EMBL/GenBank/DDBJ databases">
        <title>WGS assembly of Saponaria officinalis var. Norfolk2.</title>
        <authorList>
            <person name="Jenkins J."/>
            <person name="Shu S."/>
            <person name="Grimwood J."/>
            <person name="Barry K."/>
            <person name="Goodstein D."/>
            <person name="Schmutz J."/>
            <person name="Leebens-Mack J."/>
            <person name="Osbourn A."/>
        </authorList>
    </citation>
    <scope>NUCLEOTIDE SEQUENCE [LARGE SCALE GENOMIC DNA]</scope>
    <source>
        <strain evidence="1">JIC</strain>
    </source>
</reference>
<keyword evidence="2" id="KW-1185">Reference proteome</keyword>
<dbReference type="Proteomes" id="UP001443914">
    <property type="component" value="Unassembled WGS sequence"/>
</dbReference>
<evidence type="ECO:0000313" key="1">
    <source>
        <dbReference type="EMBL" id="KAK9705453.1"/>
    </source>
</evidence>
<accession>A0AAW1JNM3</accession>
<comment type="caution">
    <text evidence="1">The sequence shown here is derived from an EMBL/GenBank/DDBJ whole genome shotgun (WGS) entry which is preliminary data.</text>
</comment>
<dbReference type="AlphaFoldDB" id="A0AAW1JNM3"/>
<organism evidence="1 2">
    <name type="scientific">Saponaria officinalis</name>
    <name type="common">Common soapwort</name>
    <name type="synonym">Lychnis saponaria</name>
    <dbReference type="NCBI Taxonomy" id="3572"/>
    <lineage>
        <taxon>Eukaryota</taxon>
        <taxon>Viridiplantae</taxon>
        <taxon>Streptophyta</taxon>
        <taxon>Embryophyta</taxon>
        <taxon>Tracheophyta</taxon>
        <taxon>Spermatophyta</taxon>
        <taxon>Magnoliopsida</taxon>
        <taxon>eudicotyledons</taxon>
        <taxon>Gunneridae</taxon>
        <taxon>Pentapetalae</taxon>
        <taxon>Caryophyllales</taxon>
        <taxon>Caryophyllaceae</taxon>
        <taxon>Caryophylleae</taxon>
        <taxon>Saponaria</taxon>
    </lineage>
</organism>
<gene>
    <name evidence="1" type="ORF">RND81_07G058400</name>
</gene>